<proteinExistence type="predicted"/>
<evidence type="ECO:0000313" key="3">
    <source>
        <dbReference type="Proteomes" id="UP000285530"/>
    </source>
</evidence>
<comment type="caution">
    <text evidence="2">The sequence shown here is derived from an EMBL/GenBank/DDBJ whole genome shotgun (WGS) entry which is preliminary data.</text>
</comment>
<reference evidence="2 3" key="1">
    <citation type="submission" date="2018-09" db="EMBL/GenBank/DDBJ databases">
        <title>Paracoccus onubensis nov. sp. a moderate halophilic bacterium isolated from Gruta de las Maravillas (Aracena, Spain).</title>
        <authorList>
            <person name="Jurado V."/>
            <person name="Gutierrez-Patricio S."/>
            <person name="Gonzalez-Pimentel J.L."/>
            <person name="Laiz L."/>
            <person name="Saiz-Jimenez C."/>
        </authorList>
    </citation>
    <scope>NUCLEOTIDE SEQUENCE [LARGE SCALE GENOMIC DNA]</scope>
    <source>
        <strain evidence="2 3">DSM 19484</strain>
    </source>
</reference>
<name>A0A418ZZN7_9RHOB</name>
<dbReference type="GO" id="GO:0005524">
    <property type="term" value="F:ATP binding"/>
    <property type="evidence" value="ECO:0007669"/>
    <property type="project" value="InterPro"/>
</dbReference>
<dbReference type="InterPro" id="IPR014555">
    <property type="entry name" value="RecF-like"/>
</dbReference>
<dbReference type="InterPro" id="IPR027417">
    <property type="entry name" value="P-loop_NTPase"/>
</dbReference>
<feature type="domain" description="ATPase AAA-type core" evidence="1">
    <location>
        <begin position="43"/>
        <end position="372"/>
    </location>
</feature>
<dbReference type="Pfam" id="PF13304">
    <property type="entry name" value="AAA_21"/>
    <property type="match status" value="1"/>
</dbReference>
<dbReference type="InterPro" id="IPR003959">
    <property type="entry name" value="ATPase_AAA_core"/>
</dbReference>
<dbReference type="SUPFAM" id="SSF52540">
    <property type="entry name" value="P-loop containing nucleoside triphosphate hydrolases"/>
    <property type="match status" value="1"/>
</dbReference>
<evidence type="ECO:0000259" key="1">
    <source>
        <dbReference type="Pfam" id="PF13304"/>
    </source>
</evidence>
<dbReference type="GO" id="GO:0016887">
    <property type="term" value="F:ATP hydrolysis activity"/>
    <property type="evidence" value="ECO:0007669"/>
    <property type="project" value="InterPro"/>
</dbReference>
<protein>
    <submittedName>
        <fullName evidence="2">ATPase</fullName>
    </submittedName>
</protein>
<accession>A0A418ZZN7</accession>
<dbReference type="PANTHER" id="PTHR40396:SF1">
    <property type="entry name" value="ATPASE AAA-TYPE CORE DOMAIN-CONTAINING PROTEIN"/>
    <property type="match status" value="1"/>
</dbReference>
<dbReference type="Proteomes" id="UP000285530">
    <property type="component" value="Unassembled WGS sequence"/>
</dbReference>
<dbReference type="PIRSF" id="PIRSF029347">
    <property type="entry name" value="RecF"/>
    <property type="match status" value="1"/>
</dbReference>
<organism evidence="2 3">
    <name type="scientific">Paracoccus aestuarii</name>
    <dbReference type="NCBI Taxonomy" id="453842"/>
    <lineage>
        <taxon>Bacteria</taxon>
        <taxon>Pseudomonadati</taxon>
        <taxon>Pseudomonadota</taxon>
        <taxon>Alphaproteobacteria</taxon>
        <taxon>Rhodobacterales</taxon>
        <taxon>Paracoccaceae</taxon>
        <taxon>Paracoccus</taxon>
    </lineage>
</organism>
<sequence length="434" mass="48185">MRSEIVSLYMSGRNYVGSVPMLREIQFENWKSYKKASMLFDQLTFLIGTNASGKSNALDALEFLSRISSASDITSAIVGDSNTVNLRGGLEWITYEGAKNFTITASVSGEDEKTDYEYSITVSIDGNTAELENEELVRVRYQGNAQRRLRLFWTDAPDGGAPGITARLYNTKSGTKQPMRRNLSVLSQLEIYEMREEIKVAVDHVLQTMRSIFILDPNPSSMRAYSRPSEHLNRDGSNVAGVLAALPDKRKKIVEDLISRYAAKIPEKDITRVWAETVDRHGVDAMLYCTERWNAKRTLEMDARGLSDGTLRFISVMVALLTQPERSMIVVEEIDNGLHPSRAMDLLSAIQDLGSKRKIDLLVTTHNVALLDALPPKMIKSVAVATRNSSSGASEITILEDLPHLSRLIAEGSLGQLAARGKIEESIKAQVRNA</sequence>
<dbReference type="Gene3D" id="3.40.50.300">
    <property type="entry name" value="P-loop containing nucleotide triphosphate hydrolases"/>
    <property type="match status" value="1"/>
</dbReference>
<dbReference type="AlphaFoldDB" id="A0A418ZZN7"/>
<dbReference type="EMBL" id="QZEV01000014">
    <property type="protein sequence ID" value="RJL06022.1"/>
    <property type="molecule type" value="Genomic_DNA"/>
</dbReference>
<keyword evidence="3" id="KW-1185">Reference proteome</keyword>
<evidence type="ECO:0000313" key="2">
    <source>
        <dbReference type="EMBL" id="RJL06022.1"/>
    </source>
</evidence>
<dbReference type="PANTHER" id="PTHR40396">
    <property type="entry name" value="ATPASE-LIKE PROTEIN"/>
    <property type="match status" value="1"/>
</dbReference>
<gene>
    <name evidence="2" type="ORF">D3P06_05010</name>
</gene>